<keyword evidence="1" id="KW-1133">Transmembrane helix</keyword>
<reference evidence="2 3" key="1">
    <citation type="submission" date="2017-05" db="EMBL/GenBank/DDBJ databases">
        <title>Genome of Polynucleobacter sp. MWH-Feld-100.</title>
        <authorList>
            <person name="Hahn M.W."/>
        </authorList>
    </citation>
    <scope>NUCLEOTIDE SEQUENCE [LARGE SCALE GENOMIC DNA]</scope>
    <source>
        <strain evidence="2 3">MWH-Feld-100</strain>
    </source>
</reference>
<dbReference type="AlphaFoldDB" id="A0A254PTP0"/>
<evidence type="ECO:0000256" key="1">
    <source>
        <dbReference type="SAM" id="Phobius"/>
    </source>
</evidence>
<evidence type="ECO:0008006" key="4">
    <source>
        <dbReference type="Google" id="ProtNLM"/>
    </source>
</evidence>
<name>A0A254PTP0_9BURK</name>
<organism evidence="2 3">
    <name type="scientific">Polynucleobacter campilacus</name>
    <dbReference type="NCBI Taxonomy" id="1743163"/>
    <lineage>
        <taxon>Bacteria</taxon>
        <taxon>Pseudomonadati</taxon>
        <taxon>Pseudomonadota</taxon>
        <taxon>Betaproteobacteria</taxon>
        <taxon>Burkholderiales</taxon>
        <taxon>Burkholderiaceae</taxon>
        <taxon>Polynucleobacter</taxon>
    </lineage>
</organism>
<dbReference type="Pfam" id="PF11391">
    <property type="entry name" value="DUF2798"/>
    <property type="match status" value="1"/>
</dbReference>
<feature type="transmembrane region" description="Helical" evidence="1">
    <location>
        <begin position="7"/>
        <end position="28"/>
    </location>
</feature>
<accession>A0A254PTP0</accession>
<proteinExistence type="predicted"/>
<dbReference type="OrthoDB" id="6007993at2"/>
<dbReference type="EMBL" id="NGUP01000003">
    <property type="protein sequence ID" value="OWS69920.1"/>
    <property type="molecule type" value="Genomic_DNA"/>
</dbReference>
<comment type="caution">
    <text evidence="2">The sequence shown here is derived from an EMBL/GenBank/DDBJ whole genome shotgun (WGS) entry which is preliminary data.</text>
</comment>
<evidence type="ECO:0000313" key="3">
    <source>
        <dbReference type="Proteomes" id="UP000197528"/>
    </source>
</evidence>
<protein>
    <recommendedName>
        <fullName evidence="4">DUF2798 domain-containing protein</fullName>
    </recommendedName>
</protein>
<gene>
    <name evidence="2" type="ORF">CBI31_06180</name>
</gene>
<keyword evidence="1" id="KW-0472">Membrane</keyword>
<evidence type="ECO:0000313" key="2">
    <source>
        <dbReference type="EMBL" id="OWS69920.1"/>
    </source>
</evidence>
<dbReference type="InterPro" id="IPR021529">
    <property type="entry name" value="DUF2798"/>
</dbReference>
<keyword evidence="3" id="KW-1185">Reference proteome</keyword>
<feature type="transmembrane region" description="Helical" evidence="1">
    <location>
        <begin position="34"/>
        <end position="58"/>
    </location>
</feature>
<dbReference type="RefSeq" id="WP_088525524.1">
    <property type="nucleotide sequence ID" value="NZ_NGUP01000003.1"/>
</dbReference>
<keyword evidence="1" id="KW-0812">Transmembrane</keyword>
<sequence>MINLPNVIFSLVMGFLMSSSITFVTTFVRDGSTVNFFFAWIEVWSIAYPVAIVCILVYRPLASNLTEEIVKKIKSS</sequence>
<dbReference type="Proteomes" id="UP000197528">
    <property type="component" value="Unassembled WGS sequence"/>
</dbReference>